<keyword evidence="1" id="KW-0732">Signal</keyword>
<evidence type="ECO:0000256" key="1">
    <source>
        <dbReference type="SAM" id="SignalP"/>
    </source>
</evidence>
<evidence type="ECO:0008006" key="4">
    <source>
        <dbReference type="Google" id="ProtNLM"/>
    </source>
</evidence>
<comment type="caution">
    <text evidence="2">The sequence shown here is derived from an EMBL/GenBank/DDBJ whole genome shotgun (WGS) entry which is preliminary data.</text>
</comment>
<name>A0ABV8ER32_9BACT</name>
<reference evidence="3" key="1">
    <citation type="journal article" date="2019" name="Int. J. Syst. Evol. Microbiol.">
        <title>The Global Catalogue of Microorganisms (GCM) 10K type strain sequencing project: providing services to taxonomists for standard genome sequencing and annotation.</title>
        <authorList>
            <consortium name="The Broad Institute Genomics Platform"/>
            <consortium name="The Broad Institute Genome Sequencing Center for Infectious Disease"/>
            <person name="Wu L."/>
            <person name="Ma J."/>
        </authorList>
    </citation>
    <scope>NUCLEOTIDE SEQUENCE [LARGE SCALE GENOMIC DNA]</scope>
    <source>
        <strain evidence="3">CECT 8551</strain>
    </source>
</reference>
<dbReference type="EMBL" id="JBHSAV010000092">
    <property type="protein sequence ID" value="MFC3978150.1"/>
    <property type="molecule type" value="Genomic_DNA"/>
</dbReference>
<proteinExistence type="predicted"/>
<protein>
    <recommendedName>
        <fullName evidence="4">YD repeat-containing protein</fullName>
    </recommendedName>
</protein>
<evidence type="ECO:0000313" key="3">
    <source>
        <dbReference type="Proteomes" id="UP001595766"/>
    </source>
</evidence>
<evidence type="ECO:0000313" key="2">
    <source>
        <dbReference type="EMBL" id="MFC3978150.1"/>
    </source>
</evidence>
<organism evidence="2 3">
    <name type="scientific">Belliella kenyensis</name>
    <dbReference type="NCBI Taxonomy" id="1472724"/>
    <lineage>
        <taxon>Bacteria</taxon>
        <taxon>Pseudomonadati</taxon>
        <taxon>Bacteroidota</taxon>
        <taxon>Cytophagia</taxon>
        <taxon>Cytophagales</taxon>
        <taxon>Cyclobacteriaceae</taxon>
        <taxon>Belliella</taxon>
    </lineage>
</organism>
<keyword evidence="3" id="KW-1185">Reference proteome</keyword>
<feature type="signal peptide" evidence="1">
    <location>
        <begin position="1"/>
        <end position="19"/>
    </location>
</feature>
<feature type="non-terminal residue" evidence="2">
    <location>
        <position position="264"/>
    </location>
</feature>
<gene>
    <name evidence="2" type="ORF">ACFOUP_17325</name>
</gene>
<sequence>MKKILLLLLFAIFIIDASAQVGVGTATPSSSAQLDIVSSDRGILIPRVRLSNDIDDATIVAGNVESLLVYNTNDNGIITPGYYYWFRNRWRRLAWTGAGQGSNNFVTYNPTTNEFYYTNEEGDLVLIDMGELFEETVTTLVVVAPGVYRYTNEEGTITLIDVPADVVNNINSGGSIYDEILNLIEEFGGGNVYYDGTQLTYINDEGVTQVINLPEMIVNQVVNDIRNEGAIYEEIINLITENGGNVYYDGSQFTYIDDNGVTQV</sequence>
<dbReference type="Proteomes" id="UP001595766">
    <property type="component" value="Unassembled WGS sequence"/>
</dbReference>
<accession>A0ABV8ER32</accession>
<feature type="chain" id="PRO_5046988798" description="YD repeat-containing protein" evidence="1">
    <location>
        <begin position="20"/>
        <end position="264"/>
    </location>
</feature>